<evidence type="ECO:0000259" key="5">
    <source>
        <dbReference type="PROSITE" id="PS50076"/>
    </source>
</evidence>
<keyword evidence="2" id="KW-0677">Repeat</keyword>
<evidence type="ECO:0000256" key="3">
    <source>
        <dbReference type="ARBA" id="ARBA00022771"/>
    </source>
</evidence>
<dbReference type="SUPFAM" id="SSF49493">
    <property type="entry name" value="HSP40/DnaJ peptide-binding domain"/>
    <property type="match status" value="2"/>
</dbReference>
<dbReference type="GO" id="GO:0051082">
    <property type="term" value="F:unfolded protein binding"/>
    <property type="evidence" value="ECO:0007669"/>
    <property type="project" value="InterPro"/>
</dbReference>
<dbReference type="PROSITE" id="PS00636">
    <property type="entry name" value="DNAJ_1"/>
    <property type="match status" value="1"/>
</dbReference>
<feature type="non-terminal residue" evidence="6">
    <location>
        <position position="295"/>
    </location>
</feature>
<evidence type="ECO:0000313" key="7">
    <source>
        <dbReference type="Proteomes" id="UP000000759"/>
    </source>
</evidence>
<keyword evidence="4" id="KW-0862">Zinc</keyword>
<dbReference type="OrthoDB" id="550424at2759"/>
<dbReference type="PaxDb" id="2850-Phatr4209"/>
<dbReference type="EMBL" id="CM000607">
    <property type="protein sequence ID" value="EEC50148.1"/>
    <property type="molecule type" value="Genomic_DNA"/>
</dbReference>
<dbReference type="FunFam" id="2.60.260.20:FF:000003">
    <property type="entry name" value="DnaJ subfamily A member 2"/>
    <property type="match status" value="1"/>
</dbReference>
<dbReference type="CDD" id="cd06257">
    <property type="entry name" value="DnaJ"/>
    <property type="match status" value="1"/>
</dbReference>
<reference evidence="6 7" key="1">
    <citation type="journal article" date="2008" name="Nature">
        <title>The Phaeodactylum genome reveals the evolutionary history of diatom genomes.</title>
        <authorList>
            <person name="Bowler C."/>
            <person name="Allen A.E."/>
            <person name="Badger J.H."/>
            <person name="Grimwood J."/>
            <person name="Jabbari K."/>
            <person name="Kuo A."/>
            <person name="Maheswari U."/>
            <person name="Martens C."/>
            <person name="Maumus F."/>
            <person name="Otillar R.P."/>
            <person name="Rayko E."/>
            <person name="Salamov A."/>
            <person name="Vandepoele K."/>
            <person name="Beszteri B."/>
            <person name="Gruber A."/>
            <person name="Heijde M."/>
            <person name="Katinka M."/>
            <person name="Mock T."/>
            <person name="Valentin K."/>
            <person name="Verret F."/>
            <person name="Berges J.A."/>
            <person name="Brownlee C."/>
            <person name="Cadoret J.P."/>
            <person name="Chiovitti A."/>
            <person name="Choi C.J."/>
            <person name="Coesel S."/>
            <person name="De Martino A."/>
            <person name="Detter J.C."/>
            <person name="Durkin C."/>
            <person name="Falciatore A."/>
            <person name="Fournet J."/>
            <person name="Haruta M."/>
            <person name="Huysman M.J."/>
            <person name="Jenkins B.D."/>
            <person name="Jiroutova K."/>
            <person name="Jorgensen R.E."/>
            <person name="Joubert Y."/>
            <person name="Kaplan A."/>
            <person name="Kroger N."/>
            <person name="Kroth P.G."/>
            <person name="La Roche J."/>
            <person name="Lindquist E."/>
            <person name="Lommer M."/>
            <person name="Martin-Jezequel V."/>
            <person name="Lopez P.J."/>
            <person name="Lucas S."/>
            <person name="Mangogna M."/>
            <person name="McGinnis K."/>
            <person name="Medlin L.K."/>
            <person name="Montsant A."/>
            <person name="Oudot-Le Secq M.P."/>
            <person name="Napoli C."/>
            <person name="Obornik M."/>
            <person name="Parker M.S."/>
            <person name="Petit J.L."/>
            <person name="Porcel B.M."/>
            <person name="Poulsen N."/>
            <person name="Robison M."/>
            <person name="Rychlewski L."/>
            <person name="Rynearson T.A."/>
            <person name="Schmutz J."/>
            <person name="Shapiro H."/>
            <person name="Siaut M."/>
            <person name="Stanley M."/>
            <person name="Sussman M.R."/>
            <person name="Taylor A.R."/>
            <person name="Vardi A."/>
            <person name="von Dassow P."/>
            <person name="Vyverman W."/>
            <person name="Willis A."/>
            <person name="Wyrwicz L.S."/>
            <person name="Rokhsar D.S."/>
            <person name="Weissenbach J."/>
            <person name="Armbrust E.V."/>
            <person name="Green B.R."/>
            <person name="Van de Peer Y."/>
            <person name="Grigoriev I.V."/>
        </authorList>
    </citation>
    <scope>NUCLEOTIDE SEQUENCE [LARGE SCALE GENOMIC DNA]</scope>
    <source>
        <strain evidence="6 7">CCAP 1055/1</strain>
    </source>
</reference>
<dbReference type="STRING" id="556484.B7FTV0"/>
<dbReference type="SMART" id="SM00271">
    <property type="entry name" value="DnaJ"/>
    <property type="match status" value="1"/>
</dbReference>
<evidence type="ECO:0000256" key="1">
    <source>
        <dbReference type="ARBA" id="ARBA00022723"/>
    </source>
</evidence>
<dbReference type="GeneID" id="7198044"/>
<dbReference type="InParanoid" id="B7FTV0"/>
<proteinExistence type="predicted"/>
<keyword evidence="3" id="KW-0863">Zinc-finger</keyword>
<dbReference type="GO" id="GO:0030544">
    <property type="term" value="F:Hsp70 protein binding"/>
    <property type="evidence" value="ECO:0007669"/>
    <property type="project" value="InterPro"/>
</dbReference>
<evidence type="ECO:0000313" key="6">
    <source>
        <dbReference type="EMBL" id="EEC50148.1"/>
    </source>
</evidence>
<accession>B7FTV0</accession>
<dbReference type="GO" id="GO:0006457">
    <property type="term" value="P:protein folding"/>
    <property type="evidence" value="ECO:0007669"/>
    <property type="project" value="InterPro"/>
</dbReference>
<dbReference type="PRINTS" id="PR00625">
    <property type="entry name" value="JDOMAIN"/>
</dbReference>
<dbReference type="InterPro" id="IPR044713">
    <property type="entry name" value="DNJA1/2-like"/>
</dbReference>
<dbReference type="PROSITE" id="PS50076">
    <property type="entry name" value="DNAJ_2"/>
    <property type="match status" value="1"/>
</dbReference>
<sequence length="295" mass="32717">DYYKVLGIASRKDAQSNPALIKKAYRRRALLTHPDKTGGDRRAFDKVAKAYEVLSDDTKKQLYDRFGEKGVEQGVTGGGSTFAGFAGAEDLFRSFFGAGSRTSGTSSGNPYFPTSRRNRTVRYQLEVTLEDLYRGMSRTVRINPPDASPFSRSRYQGASAKQAKSVQIDVPRGALDGQSIVLSGEMDFDQDDTPGDLVFLLQQRQHSVFTREGHDLAMMVKISLQESICGMTRTFRHLDGRMVTIQSAQTSSGEHKTPNLIRSGDVQVLRGRGMPKDAQCTSFGDLYVQYEIETP</sequence>
<evidence type="ECO:0000256" key="2">
    <source>
        <dbReference type="ARBA" id="ARBA00022737"/>
    </source>
</evidence>
<gene>
    <name evidence="6" type="ORF">PHATRDRAFT_4209</name>
</gene>
<dbReference type="Pfam" id="PF00226">
    <property type="entry name" value="DnaJ"/>
    <property type="match status" value="1"/>
</dbReference>
<dbReference type="KEGG" id="pti:PHATRDRAFT_4209"/>
<dbReference type="GO" id="GO:0008270">
    <property type="term" value="F:zinc ion binding"/>
    <property type="evidence" value="ECO:0007669"/>
    <property type="project" value="UniProtKB-KW"/>
</dbReference>
<dbReference type="PANTHER" id="PTHR43888">
    <property type="entry name" value="DNAJ-LIKE-2, ISOFORM A-RELATED"/>
    <property type="match status" value="1"/>
</dbReference>
<dbReference type="Pfam" id="PF01556">
    <property type="entry name" value="DnaJ_C"/>
    <property type="match status" value="1"/>
</dbReference>
<dbReference type="RefSeq" id="XP_002178483.1">
    <property type="nucleotide sequence ID" value="XM_002178447.1"/>
</dbReference>
<dbReference type="eggNOG" id="KOG0714">
    <property type="taxonomic scope" value="Eukaryota"/>
</dbReference>
<dbReference type="AlphaFoldDB" id="B7FTV0"/>
<dbReference type="InterPro" id="IPR002939">
    <property type="entry name" value="DnaJ_C"/>
</dbReference>
<dbReference type="InterPro" id="IPR018253">
    <property type="entry name" value="DnaJ_domain_CS"/>
</dbReference>
<dbReference type="Gene3D" id="1.10.287.110">
    <property type="entry name" value="DnaJ domain"/>
    <property type="match status" value="1"/>
</dbReference>
<keyword evidence="1" id="KW-0479">Metal-binding</keyword>
<dbReference type="SUPFAM" id="SSF46565">
    <property type="entry name" value="Chaperone J-domain"/>
    <property type="match status" value="1"/>
</dbReference>
<evidence type="ECO:0000256" key="4">
    <source>
        <dbReference type="ARBA" id="ARBA00022833"/>
    </source>
</evidence>
<dbReference type="InterPro" id="IPR001623">
    <property type="entry name" value="DnaJ_domain"/>
</dbReference>
<dbReference type="InterPro" id="IPR008971">
    <property type="entry name" value="HSP40/DnaJ_pept-bd"/>
</dbReference>
<feature type="non-terminal residue" evidence="6">
    <location>
        <position position="1"/>
    </location>
</feature>
<protein>
    <recommendedName>
        <fullName evidence="5">J domain-containing protein</fullName>
    </recommendedName>
</protein>
<dbReference type="Proteomes" id="UP000000759">
    <property type="component" value="Chromosome 4"/>
</dbReference>
<dbReference type="HOGENOM" id="CLU_424225_0_0_1"/>
<dbReference type="Gene3D" id="2.60.260.20">
    <property type="entry name" value="Urease metallochaperone UreE, N-terminal domain"/>
    <property type="match status" value="2"/>
</dbReference>
<feature type="domain" description="J" evidence="5">
    <location>
        <begin position="1"/>
        <end position="67"/>
    </location>
</feature>
<keyword evidence="7" id="KW-1185">Reference proteome</keyword>
<name>B7FTV0_PHATC</name>
<dbReference type="CDD" id="cd10747">
    <property type="entry name" value="DnaJ_C"/>
    <property type="match status" value="1"/>
</dbReference>
<reference evidence="7" key="2">
    <citation type="submission" date="2008-08" db="EMBL/GenBank/DDBJ databases">
        <authorList>
            <consortium name="Diatom Consortium"/>
            <person name="Grigoriev I."/>
            <person name="Grimwood J."/>
            <person name="Kuo A."/>
            <person name="Otillar R.P."/>
            <person name="Salamov A."/>
            <person name="Detter J.C."/>
            <person name="Lindquist E."/>
            <person name="Shapiro H."/>
            <person name="Lucas S."/>
            <person name="Glavina del Rio T."/>
            <person name="Pitluck S."/>
            <person name="Rokhsar D."/>
            <person name="Bowler C."/>
        </authorList>
    </citation>
    <scope>GENOME REANNOTATION</scope>
    <source>
        <strain evidence="7">CCAP 1055/1</strain>
    </source>
</reference>
<organism evidence="6 7">
    <name type="scientific">Phaeodactylum tricornutum (strain CCAP 1055/1)</name>
    <dbReference type="NCBI Taxonomy" id="556484"/>
    <lineage>
        <taxon>Eukaryota</taxon>
        <taxon>Sar</taxon>
        <taxon>Stramenopiles</taxon>
        <taxon>Ochrophyta</taxon>
        <taxon>Bacillariophyta</taxon>
        <taxon>Bacillariophyceae</taxon>
        <taxon>Bacillariophycidae</taxon>
        <taxon>Naviculales</taxon>
        <taxon>Phaeodactylaceae</taxon>
        <taxon>Phaeodactylum</taxon>
    </lineage>
</organism>
<dbReference type="InterPro" id="IPR036869">
    <property type="entry name" value="J_dom_sf"/>
</dbReference>